<dbReference type="EMBL" id="JACHDB010000002">
    <property type="protein sequence ID" value="MBB5435386.1"/>
    <property type="molecule type" value="Genomic_DNA"/>
</dbReference>
<proteinExistence type="predicted"/>
<dbReference type="RefSeq" id="WP_184398147.1">
    <property type="nucleotide sequence ID" value="NZ_BAAAJD010000131.1"/>
</dbReference>
<feature type="region of interest" description="Disordered" evidence="1">
    <location>
        <begin position="34"/>
        <end position="53"/>
    </location>
</feature>
<feature type="region of interest" description="Disordered" evidence="1">
    <location>
        <begin position="121"/>
        <end position="146"/>
    </location>
</feature>
<comment type="caution">
    <text evidence="3">The sequence shown here is derived from an EMBL/GenBank/DDBJ whole genome shotgun (WGS) entry which is preliminary data.</text>
</comment>
<evidence type="ECO:0000313" key="3">
    <source>
        <dbReference type="EMBL" id="MBB5435386.1"/>
    </source>
</evidence>
<feature type="compositionally biased region" description="Polar residues" evidence="1">
    <location>
        <begin position="126"/>
        <end position="137"/>
    </location>
</feature>
<protein>
    <recommendedName>
        <fullName evidence="5">Lipoprotein</fullName>
    </recommendedName>
</protein>
<sequence length="146" mass="14744">MTCIPGPRTARALSTALLGAVLALTAAACGGEAETESDTASSNTAAPDLGQSLDRLRLTEGASYTVEDGSGGMVTVRLTGHENGDDPAVQISVAPEEGSAAEHTLRLGDDLEIGGEPWRVSEIGMSDSSSQPSSVTLTREGEEGGG</sequence>
<dbReference type="Pfam" id="PF19944">
    <property type="entry name" value="DUF6406"/>
    <property type="match status" value="1"/>
</dbReference>
<keyword evidence="4" id="KW-1185">Reference proteome</keyword>
<dbReference type="AlphaFoldDB" id="A0A7W8VG88"/>
<feature type="chain" id="PRO_5039612409" description="Lipoprotein" evidence="2">
    <location>
        <begin position="29"/>
        <end position="146"/>
    </location>
</feature>
<name>A0A7W8VG88_9ACTN</name>
<dbReference type="Proteomes" id="UP000572635">
    <property type="component" value="Unassembled WGS sequence"/>
</dbReference>
<dbReference type="InterPro" id="IPR045642">
    <property type="entry name" value="DUF6406"/>
</dbReference>
<keyword evidence="2" id="KW-0732">Signal</keyword>
<evidence type="ECO:0000313" key="4">
    <source>
        <dbReference type="Proteomes" id="UP000572635"/>
    </source>
</evidence>
<reference evidence="3 4" key="1">
    <citation type="submission" date="2020-08" db="EMBL/GenBank/DDBJ databases">
        <title>Sequencing the genomes of 1000 actinobacteria strains.</title>
        <authorList>
            <person name="Klenk H.-P."/>
        </authorList>
    </citation>
    <scope>NUCLEOTIDE SEQUENCE [LARGE SCALE GENOMIC DNA]</scope>
    <source>
        <strain evidence="3 4">DSM 44551</strain>
    </source>
</reference>
<evidence type="ECO:0000256" key="2">
    <source>
        <dbReference type="SAM" id="SignalP"/>
    </source>
</evidence>
<gene>
    <name evidence="3" type="ORF">HDA36_005534</name>
</gene>
<accession>A0A7W8VG88</accession>
<organism evidence="3 4">
    <name type="scientific">Nocardiopsis composta</name>
    <dbReference type="NCBI Taxonomy" id="157465"/>
    <lineage>
        <taxon>Bacteria</taxon>
        <taxon>Bacillati</taxon>
        <taxon>Actinomycetota</taxon>
        <taxon>Actinomycetes</taxon>
        <taxon>Streptosporangiales</taxon>
        <taxon>Nocardiopsidaceae</taxon>
        <taxon>Nocardiopsis</taxon>
    </lineage>
</organism>
<feature type="signal peptide" evidence="2">
    <location>
        <begin position="1"/>
        <end position="28"/>
    </location>
</feature>
<evidence type="ECO:0008006" key="5">
    <source>
        <dbReference type="Google" id="ProtNLM"/>
    </source>
</evidence>
<evidence type="ECO:0000256" key="1">
    <source>
        <dbReference type="SAM" id="MobiDB-lite"/>
    </source>
</evidence>